<evidence type="ECO:0000256" key="2">
    <source>
        <dbReference type="ARBA" id="ARBA00009726"/>
    </source>
</evidence>
<evidence type="ECO:0000256" key="5">
    <source>
        <dbReference type="ARBA" id="ARBA00022692"/>
    </source>
</evidence>
<feature type="domain" description="ABC transporter" evidence="12">
    <location>
        <begin position="601"/>
        <end position="824"/>
    </location>
</feature>
<evidence type="ECO:0000259" key="13">
    <source>
        <dbReference type="PROSITE" id="PS50929"/>
    </source>
</evidence>
<dbReference type="Gene3D" id="3.40.50.300">
    <property type="entry name" value="P-loop containing nucleotide triphosphate hydrolases"/>
    <property type="match status" value="2"/>
</dbReference>
<protein>
    <submittedName>
        <fullName evidence="14">Uncharacterized protein</fullName>
    </submittedName>
</protein>
<evidence type="ECO:0000256" key="10">
    <source>
        <dbReference type="ARBA" id="ARBA00023136"/>
    </source>
</evidence>
<keyword evidence="5 11" id="KW-0812">Transmembrane</keyword>
<dbReference type="Gene3D" id="1.20.1560.10">
    <property type="entry name" value="ABC transporter type 1, transmembrane domain"/>
    <property type="match status" value="2"/>
</dbReference>
<keyword evidence="8" id="KW-0067">ATP-binding</keyword>
<proteinExistence type="inferred from homology"/>
<dbReference type="GO" id="GO:0016020">
    <property type="term" value="C:membrane"/>
    <property type="evidence" value="ECO:0007669"/>
    <property type="project" value="UniProtKB-SubCell"/>
</dbReference>
<feature type="transmembrane region" description="Helical" evidence="11">
    <location>
        <begin position="1036"/>
        <end position="1057"/>
    </location>
</feature>
<dbReference type="OrthoDB" id="6500128at2759"/>
<dbReference type="Pfam" id="PF00664">
    <property type="entry name" value="ABC_membrane"/>
    <property type="match status" value="2"/>
</dbReference>
<dbReference type="PROSITE" id="PS00211">
    <property type="entry name" value="ABC_TRANSPORTER_1"/>
    <property type="match status" value="1"/>
</dbReference>
<feature type="domain" description="ABC transporter" evidence="12">
    <location>
        <begin position="1243"/>
        <end position="1479"/>
    </location>
</feature>
<name>A0A9D4ZHV6_ADICA</name>
<keyword evidence="4" id="KW-0934">Plastid</keyword>
<keyword evidence="10 11" id="KW-0472">Membrane</keyword>
<dbReference type="CDD" id="cd18579">
    <property type="entry name" value="ABC_6TM_ABCC_D1"/>
    <property type="match status" value="1"/>
</dbReference>
<evidence type="ECO:0000256" key="4">
    <source>
        <dbReference type="ARBA" id="ARBA00022528"/>
    </source>
</evidence>
<dbReference type="EMBL" id="JABFUD020000010">
    <property type="protein sequence ID" value="KAI5074572.1"/>
    <property type="molecule type" value="Genomic_DNA"/>
</dbReference>
<dbReference type="CDD" id="cd18580">
    <property type="entry name" value="ABC_6TM_ABCC_D2"/>
    <property type="match status" value="1"/>
</dbReference>
<evidence type="ECO:0000256" key="6">
    <source>
        <dbReference type="ARBA" id="ARBA00022737"/>
    </source>
</evidence>
<comment type="caution">
    <text evidence="14">The sequence shown here is derived from an EMBL/GenBank/DDBJ whole genome shotgun (WGS) entry which is preliminary data.</text>
</comment>
<dbReference type="FunFam" id="1.20.1560.10:FF:000003">
    <property type="entry name" value="ABC transporter C family member 10"/>
    <property type="match status" value="1"/>
</dbReference>
<organism evidence="14 15">
    <name type="scientific">Adiantum capillus-veneris</name>
    <name type="common">Maidenhair fern</name>
    <dbReference type="NCBI Taxonomy" id="13818"/>
    <lineage>
        <taxon>Eukaryota</taxon>
        <taxon>Viridiplantae</taxon>
        <taxon>Streptophyta</taxon>
        <taxon>Embryophyta</taxon>
        <taxon>Tracheophyta</taxon>
        <taxon>Polypodiopsida</taxon>
        <taxon>Polypodiidae</taxon>
        <taxon>Polypodiales</taxon>
        <taxon>Pteridineae</taxon>
        <taxon>Pteridaceae</taxon>
        <taxon>Vittarioideae</taxon>
        <taxon>Adiantum</taxon>
    </lineage>
</organism>
<dbReference type="InterPro" id="IPR050173">
    <property type="entry name" value="ABC_transporter_C-like"/>
</dbReference>
<evidence type="ECO:0000259" key="12">
    <source>
        <dbReference type="PROSITE" id="PS50893"/>
    </source>
</evidence>
<feature type="transmembrane region" description="Helical" evidence="11">
    <location>
        <begin position="45"/>
        <end position="68"/>
    </location>
</feature>
<evidence type="ECO:0000256" key="7">
    <source>
        <dbReference type="ARBA" id="ARBA00022741"/>
    </source>
</evidence>
<dbReference type="Pfam" id="PF00005">
    <property type="entry name" value="ABC_tran"/>
    <property type="match status" value="2"/>
</dbReference>
<dbReference type="FunFam" id="3.40.50.300:FF:000508">
    <property type="entry name" value="ABC transporter C family member 5"/>
    <property type="match status" value="1"/>
</dbReference>
<dbReference type="GO" id="GO:0016887">
    <property type="term" value="F:ATP hydrolysis activity"/>
    <property type="evidence" value="ECO:0007669"/>
    <property type="project" value="InterPro"/>
</dbReference>
<feature type="transmembrane region" description="Helical" evidence="11">
    <location>
        <begin position="965"/>
        <end position="993"/>
    </location>
</feature>
<dbReference type="InterPro" id="IPR036640">
    <property type="entry name" value="ABC1_TM_sf"/>
</dbReference>
<comment type="subcellular location">
    <subcellularLocation>
        <location evidence="1">Membrane</location>
        <topology evidence="1">Multi-pass membrane protein</topology>
    </subcellularLocation>
</comment>
<dbReference type="GO" id="GO:0005524">
    <property type="term" value="F:ATP binding"/>
    <property type="evidence" value="ECO:0007669"/>
    <property type="project" value="UniProtKB-KW"/>
</dbReference>
<dbReference type="PANTHER" id="PTHR24223:SF362">
    <property type="entry name" value="ABC TRANSPORTER C FAMILY MEMBER 4"/>
    <property type="match status" value="1"/>
</dbReference>
<dbReference type="CDD" id="cd03244">
    <property type="entry name" value="ABCC_MRP_domain2"/>
    <property type="match status" value="1"/>
</dbReference>
<dbReference type="InterPro" id="IPR027417">
    <property type="entry name" value="P-loop_NTPase"/>
</dbReference>
<feature type="transmembrane region" description="Helical" evidence="11">
    <location>
        <begin position="1182"/>
        <end position="1202"/>
    </location>
</feature>
<dbReference type="InterPro" id="IPR044726">
    <property type="entry name" value="ABCC_6TM_D2"/>
</dbReference>
<evidence type="ECO:0000256" key="3">
    <source>
        <dbReference type="ARBA" id="ARBA00022448"/>
    </source>
</evidence>
<dbReference type="InterPro" id="IPR003593">
    <property type="entry name" value="AAA+_ATPase"/>
</dbReference>
<gene>
    <name evidence="14" type="ORF">GOP47_0010533</name>
</gene>
<dbReference type="PROSITE" id="PS50893">
    <property type="entry name" value="ABC_TRANSPORTER_2"/>
    <property type="match status" value="2"/>
</dbReference>
<evidence type="ECO:0000256" key="8">
    <source>
        <dbReference type="ARBA" id="ARBA00022840"/>
    </source>
</evidence>
<keyword evidence="9 11" id="KW-1133">Transmembrane helix</keyword>
<feature type="transmembrane region" description="Helical" evidence="11">
    <location>
        <begin position="1157"/>
        <end position="1176"/>
    </location>
</feature>
<feature type="transmembrane region" description="Helical" evidence="11">
    <location>
        <begin position="1063"/>
        <end position="1080"/>
    </location>
</feature>
<dbReference type="InterPro" id="IPR011527">
    <property type="entry name" value="ABC1_TM_dom"/>
</dbReference>
<keyword evidence="4" id="KW-0150">Chloroplast</keyword>
<dbReference type="InterPro" id="IPR044746">
    <property type="entry name" value="ABCC_6TM_D1"/>
</dbReference>
<dbReference type="FunFam" id="1.20.1560.10:FF:000002">
    <property type="entry name" value="ABC transporter C family member 5"/>
    <property type="match status" value="1"/>
</dbReference>
<keyword evidence="7" id="KW-0547">Nucleotide-binding</keyword>
<feature type="domain" description="ABC transmembrane type-1" evidence="13">
    <location>
        <begin position="966"/>
        <end position="1208"/>
    </location>
</feature>
<dbReference type="InterPro" id="IPR017871">
    <property type="entry name" value="ABC_transporter-like_CS"/>
</dbReference>
<dbReference type="SMART" id="SM00382">
    <property type="entry name" value="AAA"/>
    <property type="match status" value="2"/>
</dbReference>
<feature type="transmembrane region" description="Helical" evidence="11">
    <location>
        <begin position="80"/>
        <end position="104"/>
    </location>
</feature>
<dbReference type="Proteomes" id="UP000886520">
    <property type="component" value="Chromosome 10"/>
</dbReference>
<dbReference type="InterPro" id="IPR003439">
    <property type="entry name" value="ABC_transporter-like_ATP-bd"/>
</dbReference>
<feature type="transmembrane region" description="Helical" evidence="11">
    <location>
        <begin position="513"/>
        <end position="533"/>
    </location>
</feature>
<dbReference type="SUPFAM" id="SSF90123">
    <property type="entry name" value="ABC transporter transmembrane region"/>
    <property type="match status" value="2"/>
</dbReference>
<evidence type="ECO:0000256" key="11">
    <source>
        <dbReference type="SAM" id="Phobius"/>
    </source>
</evidence>
<evidence type="ECO:0000256" key="1">
    <source>
        <dbReference type="ARBA" id="ARBA00004141"/>
    </source>
</evidence>
<dbReference type="PANTHER" id="PTHR24223">
    <property type="entry name" value="ATP-BINDING CASSETTE SUB-FAMILY C"/>
    <property type="match status" value="1"/>
</dbReference>
<feature type="transmembrane region" description="Helical" evidence="11">
    <location>
        <begin position="424"/>
        <end position="444"/>
    </location>
</feature>
<feature type="domain" description="ABC transmembrane type-1" evidence="13">
    <location>
        <begin position="288"/>
        <end position="568"/>
    </location>
</feature>
<dbReference type="SUPFAM" id="SSF52540">
    <property type="entry name" value="P-loop containing nucleoside triphosphate hydrolases"/>
    <property type="match status" value="2"/>
</dbReference>
<sequence>MAWILSSSCSGPWDTLSSSTNLSLFSQAQEWIAYILFSACSQHSMIAVINLAFVLTSAALNLGFAHAIRSPSYSRTKAGASFICTILFTCTLGVASTGVTAFEIWEGFAQGWNQNLIRETVFVAVEASAWITSSVILFSERRLLAAGGFSYGVLLEVFDVYALVKLPVAFFLLVRALQGEISLQMNLYDVKLDEPLISNGLEEQSGKSIHANAYANAGFFSRITFSWLNPLLFAGSKQSLEIDDVPMLASCDKAEYTYAKLQENWLKMPGQRRSMTVTLIKTFKGPLLLTGFLQLIRTLVLYVGPMLISSFTTFASGERVSQYDGYSLVFLLLAAKLVEVFTYHHFNFQSYKLGNNMRTAVITTLYRKGLRLSSSSRQKHGIGQITNYMVVDAQQISDSCLQLHQFWCIPLQVTLAMLLLWRDIGIASLAGIAVMILVALRTVFNGRAQRTHMSKVMKMRDVRMKSITEVLAYMKVIKLEAWEDKFLEQVENYRQIELNALTKFVTLAAENMFALWNTISLVSAFTFVTAVLLDAGLTTAKVFTATSIFRIVQEPIRNFPQAVNSISQLMVSLDRLNTFMLSIELDRGAIIKSLEVNDHPIVVEKGYFEWDDAQEMPTLRDINLNIGQGSLVTIVGTVGSGKSSLLAALLGEMVKVSGMAKIAGSVAYVSQTAWIQNATIMDNILFGAPLDPTRYQRVLQACGLELDLASMDFGDRTEIGEKGINLSGGQKQRIQLARAIYQDCDVYLLDDVFSAVDAHTGSHLFKECILGLLKRKTILLVTHQVEFLRGADLVVVMKEGAIVQAGRYAEILGAGTAFAALVTAHNEAMNLVDTEGKKQTLTDSGKSLVRENSRRLNSEKRLSSELSPIRKSLSSKSLERIPTSDALSESRIPDGSSKLIEEEQRETGRVSWSIYWLYLTKAFGWGTVVLLLFNQSTWQACLLASDYWLAGEIPESADQQINKKLFIIVYVLLSAAAWLGVLVRVVVVAAFGLRTAQLFFLEMLRSVFRAPMSFFDTTPSGRILSRFSSDQTNLDFLLHFFTGGCISSYVSAIGIIIVISISTWPIVFLVIPLGWLFYWYQNFYITSSREITRLDSITKAPLIYHFSETVAGIETIRCFRKEEAFAKQNLDRTNTNMKMDFHNNTANEWLGLRLESMGTAVLCTTAFLLVALPSSTVQPETVGLALSYALSLNSGLFWTVWLSCTIENKMVSVERIRQFTTIPSEAALTIADCLPSLSWPHKGKIDSIRLKLRYRPSTPLVLKGVNFTIEGGEKVGVVGRTGSGKSTLILALFRLVEPAGGQILIDEVDIATLGLHDLRSRLGIIPQDPVLFEGTVRRNLDPLGIYNDEELWRALEKCQLSHTIAEKPEKLEASVTESGGNWSVGQRQLFCFGRALLKHSRILFLDEATASVDAQTDATIQSIIRKEFKSSTVVSIAHRIPTVMDSDKVLVLDAGRVKEFDSPSNLMHNPRSLFASLVHEYSTRAAE</sequence>
<accession>A0A9D4ZHV6</accession>
<keyword evidence="6" id="KW-0677">Repeat</keyword>
<dbReference type="PROSITE" id="PS50929">
    <property type="entry name" value="ABC_TM1F"/>
    <property type="match status" value="2"/>
</dbReference>
<dbReference type="CDD" id="cd03250">
    <property type="entry name" value="ABCC_MRP_domain1"/>
    <property type="match status" value="1"/>
</dbReference>
<keyword evidence="15" id="KW-1185">Reference proteome</keyword>
<evidence type="ECO:0000313" key="14">
    <source>
        <dbReference type="EMBL" id="KAI5074572.1"/>
    </source>
</evidence>
<dbReference type="FunFam" id="3.40.50.300:FF:000169">
    <property type="entry name" value="ABC transporter C family member 3"/>
    <property type="match status" value="1"/>
</dbReference>
<comment type="similarity">
    <text evidence="2">Belongs to the ABC transporter superfamily. ABCC family. Conjugate transporter (TC 3.A.1.208) subfamily.</text>
</comment>
<dbReference type="GO" id="GO:0140359">
    <property type="term" value="F:ABC-type transporter activity"/>
    <property type="evidence" value="ECO:0007669"/>
    <property type="project" value="InterPro"/>
</dbReference>
<evidence type="ECO:0000313" key="15">
    <source>
        <dbReference type="Proteomes" id="UP000886520"/>
    </source>
</evidence>
<feature type="transmembrane region" description="Helical" evidence="11">
    <location>
        <begin position="158"/>
        <end position="177"/>
    </location>
</feature>
<reference evidence="14" key="1">
    <citation type="submission" date="2021-01" db="EMBL/GenBank/DDBJ databases">
        <title>Adiantum capillus-veneris genome.</title>
        <authorList>
            <person name="Fang Y."/>
            <person name="Liao Q."/>
        </authorList>
    </citation>
    <scope>NUCLEOTIDE SEQUENCE</scope>
    <source>
        <strain evidence="14">H3</strain>
        <tissue evidence="14">Leaf</tissue>
    </source>
</reference>
<keyword evidence="3" id="KW-0813">Transport</keyword>
<evidence type="ECO:0000256" key="9">
    <source>
        <dbReference type="ARBA" id="ARBA00022989"/>
    </source>
</evidence>
<feature type="transmembrane region" description="Helical" evidence="11">
    <location>
        <begin position="116"/>
        <end position="138"/>
    </location>
</feature>